<organism evidence="2 3">
    <name type="scientific">Dermatophagoides pteronyssinus</name>
    <name type="common">European house dust mite</name>
    <dbReference type="NCBI Taxonomy" id="6956"/>
    <lineage>
        <taxon>Eukaryota</taxon>
        <taxon>Metazoa</taxon>
        <taxon>Ecdysozoa</taxon>
        <taxon>Arthropoda</taxon>
        <taxon>Chelicerata</taxon>
        <taxon>Arachnida</taxon>
        <taxon>Acari</taxon>
        <taxon>Acariformes</taxon>
        <taxon>Sarcoptiformes</taxon>
        <taxon>Astigmata</taxon>
        <taxon>Psoroptidia</taxon>
        <taxon>Analgoidea</taxon>
        <taxon>Pyroglyphidae</taxon>
        <taxon>Dermatophagoidinae</taxon>
        <taxon>Dermatophagoides</taxon>
    </lineage>
</organism>
<sequence length="59" mass="7109">MENPNPTFEDSLQDLTYLMYLLVREPQFFSSRRQFMDAVRRRTSQMRGEEEDDDGDCIK</sequence>
<reference evidence="2 3" key="2">
    <citation type="journal article" date="2022" name="Mol. Biol. Evol.">
        <title>Comparative Genomics Reveals Insights into the Divergent Evolution of Astigmatic Mites and Household Pest Adaptations.</title>
        <authorList>
            <person name="Xiong Q."/>
            <person name="Wan A.T."/>
            <person name="Liu X."/>
            <person name="Fung C.S."/>
            <person name="Xiao X."/>
            <person name="Malainual N."/>
            <person name="Hou J."/>
            <person name="Wang L."/>
            <person name="Wang M."/>
            <person name="Yang K.Y."/>
            <person name="Cui Y."/>
            <person name="Leung E.L."/>
            <person name="Nong W."/>
            <person name="Shin S.K."/>
            <person name="Au S.W."/>
            <person name="Jeong K.Y."/>
            <person name="Chew F.T."/>
            <person name="Hui J.H."/>
            <person name="Leung T.F."/>
            <person name="Tungtrongchitr A."/>
            <person name="Zhong N."/>
            <person name="Liu Z."/>
            <person name="Tsui S.K."/>
        </authorList>
    </citation>
    <scope>NUCLEOTIDE SEQUENCE [LARGE SCALE GENOMIC DNA]</scope>
    <source>
        <strain evidence="2">Derp</strain>
    </source>
</reference>
<accession>A0ABQ8IWG3</accession>
<feature type="region of interest" description="Disordered" evidence="1">
    <location>
        <begin position="40"/>
        <end position="59"/>
    </location>
</feature>
<name>A0ABQ8IWG3_DERPT</name>
<dbReference type="EMBL" id="NJHN03000106">
    <property type="protein sequence ID" value="KAH9414644.1"/>
    <property type="molecule type" value="Genomic_DNA"/>
</dbReference>
<gene>
    <name evidence="2" type="ORF">DERP_014151</name>
</gene>
<evidence type="ECO:0000313" key="3">
    <source>
        <dbReference type="Proteomes" id="UP000887458"/>
    </source>
</evidence>
<evidence type="ECO:0000256" key="1">
    <source>
        <dbReference type="SAM" id="MobiDB-lite"/>
    </source>
</evidence>
<feature type="compositionally biased region" description="Acidic residues" evidence="1">
    <location>
        <begin position="49"/>
        <end position="59"/>
    </location>
</feature>
<dbReference type="Proteomes" id="UP000887458">
    <property type="component" value="Unassembled WGS sequence"/>
</dbReference>
<comment type="caution">
    <text evidence="2">The sequence shown here is derived from an EMBL/GenBank/DDBJ whole genome shotgun (WGS) entry which is preliminary data.</text>
</comment>
<proteinExistence type="predicted"/>
<protein>
    <submittedName>
        <fullName evidence="2">Uncharacterized protein</fullName>
    </submittedName>
</protein>
<reference evidence="2 3" key="1">
    <citation type="journal article" date="2018" name="J. Allergy Clin. Immunol.">
        <title>High-quality assembly of Dermatophagoides pteronyssinus genome and transcriptome reveals a wide range of novel allergens.</title>
        <authorList>
            <person name="Liu X.Y."/>
            <person name="Yang K.Y."/>
            <person name="Wang M.Q."/>
            <person name="Kwok J.S."/>
            <person name="Zeng X."/>
            <person name="Yang Z."/>
            <person name="Xiao X.J."/>
            <person name="Lau C.P."/>
            <person name="Li Y."/>
            <person name="Huang Z.M."/>
            <person name="Ba J.G."/>
            <person name="Yim A.K."/>
            <person name="Ouyang C.Y."/>
            <person name="Ngai S.M."/>
            <person name="Chan T.F."/>
            <person name="Leung E.L."/>
            <person name="Liu L."/>
            <person name="Liu Z.G."/>
            <person name="Tsui S.K."/>
        </authorList>
    </citation>
    <scope>NUCLEOTIDE SEQUENCE [LARGE SCALE GENOMIC DNA]</scope>
    <source>
        <strain evidence="2">Derp</strain>
    </source>
</reference>
<keyword evidence="3" id="KW-1185">Reference proteome</keyword>
<evidence type="ECO:0000313" key="2">
    <source>
        <dbReference type="EMBL" id="KAH9414644.1"/>
    </source>
</evidence>